<evidence type="ECO:0000313" key="4">
    <source>
        <dbReference type="Proteomes" id="UP000678393"/>
    </source>
</evidence>
<dbReference type="GO" id="GO:0003723">
    <property type="term" value="F:RNA binding"/>
    <property type="evidence" value="ECO:0007669"/>
    <property type="project" value="UniProtKB-KW"/>
</dbReference>
<dbReference type="EMBL" id="CAJHNH020000974">
    <property type="protein sequence ID" value="CAG5120837.1"/>
    <property type="molecule type" value="Genomic_DNA"/>
</dbReference>
<dbReference type="PANTHER" id="PTHR14398">
    <property type="entry name" value="RNA RECOGNITION RRM/RNP DOMAIN"/>
    <property type="match status" value="1"/>
</dbReference>
<feature type="non-terminal residue" evidence="3">
    <location>
        <position position="87"/>
    </location>
</feature>
<proteinExistence type="predicted"/>
<keyword evidence="4" id="KW-1185">Reference proteome</keyword>
<organism evidence="3 4">
    <name type="scientific">Candidula unifasciata</name>
    <dbReference type="NCBI Taxonomy" id="100452"/>
    <lineage>
        <taxon>Eukaryota</taxon>
        <taxon>Metazoa</taxon>
        <taxon>Spiralia</taxon>
        <taxon>Lophotrochozoa</taxon>
        <taxon>Mollusca</taxon>
        <taxon>Gastropoda</taxon>
        <taxon>Heterobranchia</taxon>
        <taxon>Euthyneura</taxon>
        <taxon>Panpulmonata</taxon>
        <taxon>Eupulmonata</taxon>
        <taxon>Stylommatophora</taxon>
        <taxon>Helicina</taxon>
        <taxon>Helicoidea</taxon>
        <taxon>Geomitridae</taxon>
        <taxon>Candidula</taxon>
    </lineage>
</organism>
<evidence type="ECO:0000256" key="2">
    <source>
        <dbReference type="SAM" id="MobiDB-lite"/>
    </source>
</evidence>
<name>A0A8S3YUK5_9EUPU</name>
<dbReference type="Proteomes" id="UP000678393">
    <property type="component" value="Unassembled WGS sequence"/>
</dbReference>
<dbReference type="AlphaFoldDB" id="A0A8S3YUK5"/>
<dbReference type="InterPro" id="IPR035979">
    <property type="entry name" value="RBD_domain_sf"/>
</dbReference>
<feature type="non-terminal residue" evidence="3">
    <location>
        <position position="1"/>
    </location>
</feature>
<sequence>HYGRGRGWPGARAGGWTQRGRGHMPQLLSRTHLDNRPKTIEVKGFDLPELEEIKQHFQRFGEIDKVDVVEEVPSIFLTYASRPSAEV</sequence>
<feature type="region of interest" description="Disordered" evidence="2">
    <location>
        <begin position="1"/>
        <end position="23"/>
    </location>
</feature>
<dbReference type="SUPFAM" id="SSF54928">
    <property type="entry name" value="RNA-binding domain, RBD"/>
    <property type="match status" value="1"/>
</dbReference>
<dbReference type="GO" id="GO:0005634">
    <property type="term" value="C:nucleus"/>
    <property type="evidence" value="ECO:0007669"/>
    <property type="project" value="TreeGrafter"/>
</dbReference>
<evidence type="ECO:0008006" key="5">
    <source>
        <dbReference type="Google" id="ProtNLM"/>
    </source>
</evidence>
<accession>A0A8S3YUK5</accession>
<protein>
    <recommendedName>
        <fullName evidence="5">RRM domain-containing protein</fullName>
    </recommendedName>
</protein>
<dbReference type="Pfam" id="PF14605">
    <property type="entry name" value="Nup35_RRM_2"/>
    <property type="match status" value="1"/>
</dbReference>
<dbReference type="OrthoDB" id="6158596at2759"/>
<evidence type="ECO:0000313" key="3">
    <source>
        <dbReference type="EMBL" id="CAG5120837.1"/>
    </source>
</evidence>
<evidence type="ECO:0000256" key="1">
    <source>
        <dbReference type="ARBA" id="ARBA00022884"/>
    </source>
</evidence>
<dbReference type="InterPro" id="IPR045137">
    <property type="entry name" value="RBM26/27"/>
</dbReference>
<gene>
    <name evidence="3" type="ORF">CUNI_LOCUS6395</name>
</gene>
<dbReference type="PANTHER" id="PTHR14398:SF0">
    <property type="entry name" value="ZINC FINGER PROTEIN SWM"/>
    <property type="match status" value="1"/>
</dbReference>
<keyword evidence="1" id="KW-0694">RNA-binding</keyword>
<reference evidence="3" key="1">
    <citation type="submission" date="2021-04" db="EMBL/GenBank/DDBJ databases">
        <authorList>
            <consortium name="Molecular Ecology Group"/>
        </authorList>
    </citation>
    <scope>NUCLEOTIDE SEQUENCE</scope>
</reference>
<comment type="caution">
    <text evidence="3">The sequence shown here is derived from an EMBL/GenBank/DDBJ whole genome shotgun (WGS) entry which is preliminary data.</text>
</comment>